<name>A0AAD6XZP9_9AGAR</name>
<dbReference type="GO" id="GO:0000062">
    <property type="term" value="F:fatty-acyl-CoA binding"/>
    <property type="evidence" value="ECO:0007669"/>
    <property type="project" value="InterPro"/>
</dbReference>
<dbReference type="InterPro" id="IPR036770">
    <property type="entry name" value="Ankyrin_rpt-contain_sf"/>
</dbReference>
<accession>A0AAD6XZP9</accession>
<dbReference type="Pfam" id="PF12796">
    <property type="entry name" value="Ank_2"/>
    <property type="match status" value="1"/>
</dbReference>
<evidence type="ECO:0000256" key="3">
    <source>
        <dbReference type="ARBA" id="ARBA00023121"/>
    </source>
</evidence>
<dbReference type="PROSITE" id="PS50297">
    <property type="entry name" value="ANK_REP_REGION"/>
    <property type="match status" value="1"/>
</dbReference>
<dbReference type="PRINTS" id="PR00689">
    <property type="entry name" value="ACOABINDINGP"/>
</dbReference>
<dbReference type="InterPro" id="IPR014352">
    <property type="entry name" value="FERM/acyl-CoA-bd_prot_sf"/>
</dbReference>
<sequence>MASVFDAAAAYLSTSPSASNLPSSTKLELYGLFKYITVSTTPTTPRPSIFDFTGRAKWDAWSAASNTYSTKADAEGRYLEVARSLGWTEGVVLTDTASTEAGTENWDSDDDDSPINSRGEPGGFGTSVSSMAQPEEEIDNSVHGLAVSNNLQGLASLLQGDPSVDLNARDPFGYTALHLAADRGHVPVVKFLLERNVDRDIKDEDDFTAAELAQAAGHETIVQLLGSSTG</sequence>
<keyword evidence="1" id="KW-0677">Repeat</keyword>
<feature type="region of interest" description="Disordered" evidence="5">
    <location>
        <begin position="96"/>
        <end position="138"/>
    </location>
</feature>
<dbReference type="PROSITE" id="PS51228">
    <property type="entry name" value="ACB_2"/>
    <property type="match status" value="1"/>
</dbReference>
<evidence type="ECO:0000256" key="5">
    <source>
        <dbReference type="SAM" id="MobiDB-lite"/>
    </source>
</evidence>
<gene>
    <name evidence="7" type="ORF">B0H15DRAFT_812969</name>
</gene>
<evidence type="ECO:0000313" key="7">
    <source>
        <dbReference type="EMBL" id="KAJ7103622.1"/>
    </source>
</evidence>
<keyword evidence="8" id="KW-1185">Reference proteome</keyword>
<evidence type="ECO:0000256" key="4">
    <source>
        <dbReference type="PROSITE-ProRule" id="PRU00023"/>
    </source>
</evidence>
<evidence type="ECO:0000313" key="8">
    <source>
        <dbReference type="Proteomes" id="UP001222325"/>
    </source>
</evidence>
<reference evidence="7" key="1">
    <citation type="submission" date="2023-03" db="EMBL/GenBank/DDBJ databases">
        <title>Massive genome expansion in bonnet fungi (Mycena s.s.) driven by repeated elements and novel gene families across ecological guilds.</title>
        <authorList>
            <consortium name="Lawrence Berkeley National Laboratory"/>
            <person name="Harder C.B."/>
            <person name="Miyauchi S."/>
            <person name="Viragh M."/>
            <person name="Kuo A."/>
            <person name="Thoen E."/>
            <person name="Andreopoulos B."/>
            <person name="Lu D."/>
            <person name="Skrede I."/>
            <person name="Drula E."/>
            <person name="Henrissat B."/>
            <person name="Morin E."/>
            <person name="Kohler A."/>
            <person name="Barry K."/>
            <person name="LaButti K."/>
            <person name="Morin E."/>
            <person name="Salamov A."/>
            <person name="Lipzen A."/>
            <person name="Mereny Z."/>
            <person name="Hegedus B."/>
            <person name="Baldrian P."/>
            <person name="Stursova M."/>
            <person name="Weitz H."/>
            <person name="Taylor A."/>
            <person name="Grigoriev I.V."/>
            <person name="Nagy L.G."/>
            <person name="Martin F."/>
            <person name="Kauserud H."/>
        </authorList>
    </citation>
    <scope>NUCLEOTIDE SEQUENCE</scope>
    <source>
        <strain evidence="7">CBHHK173m</strain>
    </source>
</reference>
<evidence type="ECO:0000256" key="2">
    <source>
        <dbReference type="ARBA" id="ARBA00023043"/>
    </source>
</evidence>
<proteinExistence type="predicted"/>
<evidence type="ECO:0000259" key="6">
    <source>
        <dbReference type="PROSITE" id="PS51228"/>
    </source>
</evidence>
<dbReference type="InterPro" id="IPR000582">
    <property type="entry name" value="Acyl-CoA-binding_protein"/>
</dbReference>
<dbReference type="PROSITE" id="PS50088">
    <property type="entry name" value="ANK_REPEAT"/>
    <property type="match status" value="1"/>
</dbReference>
<organism evidence="7 8">
    <name type="scientific">Mycena belliarum</name>
    <dbReference type="NCBI Taxonomy" id="1033014"/>
    <lineage>
        <taxon>Eukaryota</taxon>
        <taxon>Fungi</taxon>
        <taxon>Dikarya</taxon>
        <taxon>Basidiomycota</taxon>
        <taxon>Agaricomycotina</taxon>
        <taxon>Agaricomycetes</taxon>
        <taxon>Agaricomycetidae</taxon>
        <taxon>Agaricales</taxon>
        <taxon>Marasmiineae</taxon>
        <taxon>Mycenaceae</taxon>
        <taxon>Mycena</taxon>
    </lineage>
</organism>
<protein>
    <submittedName>
        <fullName evidence="7">Ankyrin</fullName>
    </submittedName>
</protein>
<dbReference type="PANTHER" id="PTHR24119:SF0">
    <property type="entry name" value="ACYL-COA-BINDING DOMAIN-CONTAINING PROTEIN 6"/>
    <property type="match status" value="1"/>
</dbReference>
<dbReference type="AlphaFoldDB" id="A0AAD6XZP9"/>
<dbReference type="Pfam" id="PF00887">
    <property type="entry name" value="ACBP"/>
    <property type="match status" value="1"/>
</dbReference>
<dbReference type="InterPro" id="IPR002110">
    <property type="entry name" value="Ankyrin_rpt"/>
</dbReference>
<evidence type="ECO:0000256" key="1">
    <source>
        <dbReference type="ARBA" id="ARBA00022737"/>
    </source>
</evidence>
<dbReference type="Proteomes" id="UP001222325">
    <property type="component" value="Unassembled WGS sequence"/>
</dbReference>
<dbReference type="EMBL" id="JARJCN010000002">
    <property type="protein sequence ID" value="KAJ7103622.1"/>
    <property type="molecule type" value="Genomic_DNA"/>
</dbReference>
<dbReference type="SUPFAM" id="SSF47027">
    <property type="entry name" value="Acyl-CoA binding protein"/>
    <property type="match status" value="1"/>
</dbReference>
<keyword evidence="3" id="KW-0446">Lipid-binding</keyword>
<dbReference type="Gene3D" id="1.25.40.20">
    <property type="entry name" value="Ankyrin repeat-containing domain"/>
    <property type="match status" value="1"/>
</dbReference>
<dbReference type="Gene3D" id="1.20.80.10">
    <property type="match status" value="1"/>
</dbReference>
<dbReference type="PANTHER" id="PTHR24119">
    <property type="entry name" value="ACYL-COA-BINDING DOMAIN-CONTAINING PROTEIN 6"/>
    <property type="match status" value="1"/>
</dbReference>
<dbReference type="SUPFAM" id="SSF48403">
    <property type="entry name" value="Ankyrin repeat"/>
    <property type="match status" value="1"/>
</dbReference>
<feature type="repeat" description="ANK" evidence="4">
    <location>
        <begin position="172"/>
        <end position="204"/>
    </location>
</feature>
<feature type="domain" description="ACB" evidence="6">
    <location>
        <begin position="1"/>
        <end position="91"/>
    </location>
</feature>
<dbReference type="InterPro" id="IPR035984">
    <property type="entry name" value="Acyl-CoA-binding_sf"/>
</dbReference>
<comment type="caution">
    <text evidence="7">The sequence shown here is derived from an EMBL/GenBank/DDBJ whole genome shotgun (WGS) entry which is preliminary data.</text>
</comment>
<keyword evidence="2 4" id="KW-0040">ANK repeat</keyword>
<dbReference type="SMART" id="SM00248">
    <property type="entry name" value="ANK"/>
    <property type="match status" value="1"/>
</dbReference>